<evidence type="ECO:0000313" key="2">
    <source>
        <dbReference type="EMBL" id="CAK8992221.1"/>
    </source>
</evidence>
<gene>
    <name evidence="1" type="ORF">CCMP2556_LOCUS2773</name>
    <name evidence="2" type="ORF">CCMP2556_LOCUS2774</name>
</gene>
<organism evidence="2 3">
    <name type="scientific">Durusdinium trenchii</name>
    <dbReference type="NCBI Taxonomy" id="1381693"/>
    <lineage>
        <taxon>Eukaryota</taxon>
        <taxon>Sar</taxon>
        <taxon>Alveolata</taxon>
        <taxon>Dinophyceae</taxon>
        <taxon>Suessiales</taxon>
        <taxon>Symbiodiniaceae</taxon>
        <taxon>Durusdinium</taxon>
    </lineage>
</organism>
<accession>A0ABP0HPS9</accession>
<protein>
    <submittedName>
        <fullName evidence="2">Uncharacterized protein</fullName>
    </submittedName>
</protein>
<name>A0ABP0HPS9_9DINO</name>
<dbReference type="EMBL" id="CAXAMN010001098">
    <property type="protein sequence ID" value="CAK8992221.1"/>
    <property type="molecule type" value="Genomic_DNA"/>
</dbReference>
<dbReference type="EMBL" id="CAXAMN010001096">
    <property type="protein sequence ID" value="CAK8992220.1"/>
    <property type="molecule type" value="Genomic_DNA"/>
</dbReference>
<evidence type="ECO:0000313" key="3">
    <source>
        <dbReference type="Proteomes" id="UP001642484"/>
    </source>
</evidence>
<proteinExistence type="predicted"/>
<dbReference type="Proteomes" id="UP001642484">
    <property type="component" value="Unassembled WGS sequence"/>
</dbReference>
<reference evidence="2 3" key="1">
    <citation type="submission" date="2024-02" db="EMBL/GenBank/DDBJ databases">
        <authorList>
            <person name="Chen Y."/>
            <person name="Shah S."/>
            <person name="Dougan E. K."/>
            <person name="Thang M."/>
            <person name="Chan C."/>
        </authorList>
    </citation>
    <scope>NUCLEOTIDE SEQUENCE [LARGE SCALE GENOMIC DNA]</scope>
</reference>
<evidence type="ECO:0000313" key="1">
    <source>
        <dbReference type="EMBL" id="CAK8992220.1"/>
    </source>
</evidence>
<comment type="caution">
    <text evidence="2">The sequence shown here is derived from an EMBL/GenBank/DDBJ whole genome shotgun (WGS) entry which is preliminary data.</text>
</comment>
<keyword evidence="3" id="KW-1185">Reference proteome</keyword>
<sequence>MGGQLVKEEAKTRLNRMVKLLQTVKGEVGAEKGKPLDKALTDLKKLLKRGGKMTMDQAKQHLFDAALEIKKGPAIQSLALAAVKPGADANDIQEIASLGNYGRNSNHIAGQLTHKYCKDDTLAIPMPYFFEAPVMKKGSDSTYLGMAQLAVFLPHEWFCWMEGHGHVSGASEMEDFWAAHLDSDPKLTHNPVMAEGKEKFLPLALHGDGGQFQRWDSINIVSFRSLLSAGNVGTTQMLLAAIPKSCISKSEVPEQDTMSCVWKVLVWSFEHCFFGKFPERNHEGKKWTSADKQRQDKAGLPLQTSHTKACLFAVSADGEYLQNEFRLAGASRNKMCFNCDADKDSLPYNDFRVSAGWKKTIKKHEGATPTTHLIKKIPGFNGHSFHYDTLHNLEEGVASHALANTMFDLCLKSEGLGGTQDQNVVSLYKKVLQQYHEQGIIASDRIRRLGMSNFCQPKSKYDHFPELTGYKARHIRYLVPVIMEIAKEFKKDDDEYSQHRFQCLFHLNGMYQCIDSSGMHMDANTWKLFKHHTDRTLLHYSRLSKITMQDGWLQWSTVPKFHLVAHMPDQAKYLNPRFVSTYAGETMIGHMSRCAHSCLNGTPAHLVPEKVLWRFRLGFHLKFLHGSGEVPTSSDEE</sequence>